<keyword evidence="2" id="KW-1185">Reference proteome</keyword>
<evidence type="ECO:0000313" key="2">
    <source>
        <dbReference type="Proteomes" id="UP000007266"/>
    </source>
</evidence>
<gene>
    <name evidence="1" type="primary">AUGUSTUS-3.0.2_33293</name>
    <name evidence="1" type="ORF">TcasGA2_TC033293</name>
</gene>
<reference evidence="1 2" key="2">
    <citation type="journal article" date="2010" name="Nucleic Acids Res.">
        <title>BeetleBase in 2010: revisions to provide comprehensive genomic information for Tribolium castaneum.</title>
        <authorList>
            <person name="Kim H.S."/>
            <person name="Murphy T."/>
            <person name="Xia J."/>
            <person name="Caragea D."/>
            <person name="Park Y."/>
            <person name="Beeman R.W."/>
            <person name="Lorenzen M.D."/>
            <person name="Butcher S."/>
            <person name="Manak J.R."/>
            <person name="Brown S.J."/>
        </authorList>
    </citation>
    <scope>NUCLEOTIDE SEQUENCE [LARGE SCALE GENOMIC DNA]</scope>
    <source>
        <strain evidence="1 2">Georgia GA2</strain>
    </source>
</reference>
<name>A0A139W9A0_TRICA</name>
<sequence length="235" mass="25446">MKYFDPRKISQLFRALCHCHGRGNLVLLQSKDHHLTLLTGLFGASFAFGGGGVCLRGGCWLGSGGLFGGCCLGGGDIDGGGCPGGGGFLKLGELAVWGALQLAHLGGSLLSFVHTFVSCASPHRCSAVQFLCAWKNRWHRWHCAALPDFFGFSTLTIRLQTVLICQTSLVWLSGASTSVHPVDADRIEALELQVLEHCLHGYLNWNPAQDDPGVLLLREGEGMVRDFLLVHEFRE</sequence>
<dbReference type="AlphaFoldDB" id="A0A139W9A0"/>
<reference evidence="1 2" key="1">
    <citation type="journal article" date="2008" name="Nature">
        <title>The genome of the model beetle and pest Tribolium castaneum.</title>
        <authorList>
            <consortium name="Tribolium Genome Sequencing Consortium"/>
            <person name="Richards S."/>
            <person name="Gibbs R.A."/>
            <person name="Weinstock G.M."/>
            <person name="Brown S.J."/>
            <person name="Denell R."/>
            <person name="Beeman R.W."/>
            <person name="Gibbs R."/>
            <person name="Beeman R.W."/>
            <person name="Brown S.J."/>
            <person name="Bucher G."/>
            <person name="Friedrich M."/>
            <person name="Grimmelikhuijzen C.J."/>
            <person name="Klingler M."/>
            <person name="Lorenzen M."/>
            <person name="Richards S."/>
            <person name="Roth S."/>
            <person name="Schroder R."/>
            <person name="Tautz D."/>
            <person name="Zdobnov E.M."/>
            <person name="Muzny D."/>
            <person name="Gibbs R.A."/>
            <person name="Weinstock G.M."/>
            <person name="Attaway T."/>
            <person name="Bell S."/>
            <person name="Buhay C.J."/>
            <person name="Chandrabose M.N."/>
            <person name="Chavez D."/>
            <person name="Clerk-Blankenburg K.P."/>
            <person name="Cree A."/>
            <person name="Dao M."/>
            <person name="Davis C."/>
            <person name="Chacko J."/>
            <person name="Dinh H."/>
            <person name="Dugan-Rocha S."/>
            <person name="Fowler G."/>
            <person name="Garner T.T."/>
            <person name="Garnes J."/>
            <person name="Gnirke A."/>
            <person name="Hawes A."/>
            <person name="Hernandez J."/>
            <person name="Hines S."/>
            <person name="Holder M."/>
            <person name="Hume J."/>
            <person name="Jhangiani S.N."/>
            <person name="Joshi V."/>
            <person name="Khan Z.M."/>
            <person name="Jackson L."/>
            <person name="Kovar C."/>
            <person name="Kowis A."/>
            <person name="Lee S."/>
            <person name="Lewis L.R."/>
            <person name="Margolis J."/>
            <person name="Morgan M."/>
            <person name="Nazareth L.V."/>
            <person name="Nguyen N."/>
            <person name="Okwuonu G."/>
            <person name="Parker D."/>
            <person name="Richards S."/>
            <person name="Ruiz S.J."/>
            <person name="Santibanez J."/>
            <person name="Savard J."/>
            <person name="Scherer S.E."/>
            <person name="Schneider B."/>
            <person name="Sodergren E."/>
            <person name="Tautz D."/>
            <person name="Vattahil S."/>
            <person name="Villasana D."/>
            <person name="White C.S."/>
            <person name="Wright R."/>
            <person name="Park Y."/>
            <person name="Beeman R.W."/>
            <person name="Lord J."/>
            <person name="Oppert B."/>
            <person name="Lorenzen M."/>
            <person name="Brown S."/>
            <person name="Wang L."/>
            <person name="Savard J."/>
            <person name="Tautz D."/>
            <person name="Richards S."/>
            <person name="Weinstock G."/>
            <person name="Gibbs R.A."/>
            <person name="Liu Y."/>
            <person name="Worley K."/>
            <person name="Weinstock G."/>
            <person name="Elsik C.G."/>
            <person name="Reese J.T."/>
            <person name="Elhaik E."/>
            <person name="Landan G."/>
            <person name="Graur D."/>
            <person name="Arensburger P."/>
            <person name="Atkinson P."/>
            <person name="Beeman R.W."/>
            <person name="Beidler J."/>
            <person name="Brown S.J."/>
            <person name="Demuth J.P."/>
            <person name="Drury D.W."/>
            <person name="Du Y.Z."/>
            <person name="Fujiwara H."/>
            <person name="Lorenzen M."/>
            <person name="Maselli V."/>
            <person name="Osanai M."/>
            <person name="Park Y."/>
            <person name="Robertson H.M."/>
            <person name="Tu Z."/>
            <person name="Wang J.J."/>
            <person name="Wang S."/>
            <person name="Richards S."/>
            <person name="Song H."/>
            <person name="Zhang L."/>
            <person name="Sodergren E."/>
            <person name="Werner D."/>
            <person name="Stanke M."/>
            <person name="Morgenstern B."/>
            <person name="Solovyev V."/>
            <person name="Kosarev P."/>
            <person name="Brown G."/>
            <person name="Chen H.C."/>
            <person name="Ermolaeva O."/>
            <person name="Hlavina W."/>
            <person name="Kapustin Y."/>
            <person name="Kiryutin B."/>
            <person name="Kitts P."/>
            <person name="Maglott D."/>
            <person name="Pruitt K."/>
            <person name="Sapojnikov V."/>
            <person name="Souvorov A."/>
            <person name="Mackey A.J."/>
            <person name="Waterhouse R.M."/>
            <person name="Wyder S."/>
            <person name="Zdobnov E.M."/>
            <person name="Zdobnov E.M."/>
            <person name="Wyder S."/>
            <person name="Kriventseva E.V."/>
            <person name="Kadowaki T."/>
            <person name="Bork P."/>
            <person name="Aranda M."/>
            <person name="Bao R."/>
            <person name="Beermann A."/>
            <person name="Berns N."/>
            <person name="Bolognesi R."/>
            <person name="Bonneton F."/>
            <person name="Bopp D."/>
            <person name="Brown S.J."/>
            <person name="Bucher G."/>
            <person name="Butts T."/>
            <person name="Chaumot A."/>
            <person name="Denell R.E."/>
            <person name="Ferrier D.E."/>
            <person name="Friedrich M."/>
            <person name="Gordon C.M."/>
            <person name="Jindra M."/>
            <person name="Klingler M."/>
            <person name="Lan Q."/>
            <person name="Lattorff H.M."/>
            <person name="Laudet V."/>
            <person name="von Levetsow C."/>
            <person name="Liu Z."/>
            <person name="Lutz R."/>
            <person name="Lynch J.A."/>
            <person name="da Fonseca R.N."/>
            <person name="Posnien N."/>
            <person name="Reuter R."/>
            <person name="Roth S."/>
            <person name="Savard J."/>
            <person name="Schinko J.B."/>
            <person name="Schmitt C."/>
            <person name="Schoppmeier M."/>
            <person name="Schroder R."/>
            <person name="Shippy T.D."/>
            <person name="Simonnet F."/>
            <person name="Marques-Souza H."/>
            <person name="Tautz D."/>
            <person name="Tomoyasu Y."/>
            <person name="Trauner J."/>
            <person name="Van der Zee M."/>
            <person name="Vervoort M."/>
            <person name="Wittkopp N."/>
            <person name="Wimmer E.A."/>
            <person name="Yang X."/>
            <person name="Jones A.K."/>
            <person name="Sattelle D.B."/>
            <person name="Ebert P.R."/>
            <person name="Nelson D."/>
            <person name="Scott J.G."/>
            <person name="Beeman R.W."/>
            <person name="Muthukrishnan S."/>
            <person name="Kramer K.J."/>
            <person name="Arakane Y."/>
            <person name="Beeman R.W."/>
            <person name="Zhu Q."/>
            <person name="Hogenkamp D."/>
            <person name="Dixit R."/>
            <person name="Oppert B."/>
            <person name="Jiang H."/>
            <person name="Zou Z."/>
            <person name="Marshall J."/>
            <person name="Elpidina E."/>
            <person name="Vinokurov K."/>
            <person name="Oppert C."/>
            <person name="Zou Z."/>
            <person name="Evans J."/>
            <person name="Lu Z."/>
            <person name="Zhao P."/>
            <person name="Sumathipala N."/>
            <person name="Altincicek B."/>
            <person name="Vilcinskas A."/>
            <person name="Williams M."/>
            <person name="Hultmark D."/>
            <person name="Hetru C."/>
            <person name="Jiang H."/>
            <person name="Grimmelikhuijzen C.J."/>
            <person name="Hauser F."/>
            <person name="Cazzamali G."/>
            <person name="Williamson M."/>
            <person name="Park Y."/>
            <person name="Li B."/>
            <person name="Tanaka Y."/>
            <person name="Predel R."/>
            <person name="Neupert S."/>
            <person name="Schachtner J."/>
            <person name="Verleyen P."/>
            <person name="Raible F."/>
            <person name="Bork P."/>
            <person name="Friedrich M."/>
            <person name="Walden K.K."/>
            <person name="Robertson H.M."/>
            <person name="Angeli S."/>
            <person name="Foret S."/>
            <person name="Bucher G."/>
            <person name="Schuetz S."/>
            <person name="Maleszka R."/>
            <person name="Wimmer E.A."/>
            <person name="Beeman R.W."/>
            <person name="Lorenzen M."/>
            <person name="Tomoyasu Y."/>
            <person name="Miller S.C."/>
            <person name="Grossmann D."/>
            <person name="Bucher G."/>
        </authorList>
    </citation>
    <scope>NUCLEOTIDE SEQUENCE [LARGE SCALE GENOMIC DNA]</scope>
    <source>
        <strain evidence="1 2">Georgia GA2</strain>
    </source>
</reference>
<accession>A0A139W9A0</accession>
<organism evidence="1 2">
    <name type="scientific">Tribolium castaneum</name>
    <name type="common">Red flour beetle</name>
    <dbReference type="NCBI Taxonomy" id="7070"/>
    <lineage>
        <taxon>Eukaryota</taxon>
        <taxon>Metazoa</taxon>
        <taxon>Ecdysozoa</taxon>
        <taxon>Arthropoda</taxon>
        <taxon>Hexapoda</taxon>
        <taxon>Insecta</taxon>
        <taxon>Pterygota</taxon>
        <taxon>Neoptera</taxon>
        <taxon>Endopterygota</taxon>
        <taxon>Coleoptera</taxon>
        <taxon>Polyphaga</taxon>
        <taxon>Cucujiformia</taxon>
        <taxon>Tenebrionidae</taxon>
        <taxon>Tenebrionidae incertae sedis</taxon>
        <taxon>Tribolium</taxon>
    </lineage>
</organism>
<dbReference type="Proteomes" id="UP000007266">
    <property type="component" value="Unassembled WGS sequence"/>
</dbReference>
<protein>
    <submittedName>
        <fullName evidence="1">Uncharacterized protein</fullName>
    </submittedName>
</protein>
<proteinExistence type="predicted"/>
<dbReference type="EMBL" id="KQ972534">
    <property type="protein sequence ID" value="KXZ75874.1"/>
    <property type="molecule type" value="Genomic_DNA"/>
</dbReference>
<dbReference type="InParanoid" id="A0A139W9A0"/>
<evidence type="ECO:0000313" key="1">
    <source>
        <dbReference type="EMBL" id="KXZ75874.1"/>
    </source>
</evidence>